<keyword evidence="1" id="KW-0472">Membrane</keyword>
<name>A0AAV1M217_9NEOP</name>
<evidence type="ECO:0000313" key="3">
    <source>
        <dbReference type="EMBL" id="CAK1601125.1"/>
    </source>
</evidence>
<protein>
    <submittedName>
        <fullName evidence="3">Uncharacterized protein</fullName>
    </submittedName>
</protein>
<feature type="transmembrane region" description="Helical" evidence="1">
    <location>
        <begin position="182"/>
        <end position="203"/>
    </location>
</feature>
<keyword evidence="1" id="KW-0812">Transmembrane</keyword>
<reference evidence="3 4" key="1">
    <citation type="submission" date="2023-11" db="EMBL/GenBank/DDBJ databases">
        <authorList>
            <person name="Hedman E."/>
            <person name="Englund M."/>
            <person name="Stromberg M."/>
            <person name="Nyberg Akerstrom W."/>
            <person name="Nylinder S."/>
            <person name="Jareborg N."/>
            <person name="Kallberg Y."/>
            <person name="Kronander E."/>
        </authorList>
    </citation>
    <scope>NUCLEOTIDE SEQUENCE [LARGE SCALE GENOMIC DNA]</scope>
</reference>
<keyword evidence="1" id="KW-1133">Transmembrane helix</keyword>
<keyword evidence="4" id="KW-1185">Reference proteome</keyword>
<evidence type="ECO:0000256" key="2">
    <source>
        <dbReference type="SAM" id="SignalP"/>
    </source>
</evidence>
<gene>
    <name evidence="3" type="ORF">PARMNEM_LOCUS19800</name>
</gene>
<evidence type="ECO:0000256" key="1">
    <source>
        <dbReference type="SAM" id="Phobius"/>
    </source>
</evidence>
<dbReference type="EMBL" id="CAVLGL010000126">
    <property type="protein sequence ID" value="CAK1601125.1"/>
    <property type="molecule type" value="Genomic_DNA"/>
</dbReference>
<sequence>MRGRTATVALALCFSISNAFEPSRVLGIGISDRIVPKILACAQTLGTTKCLTAFSAWRAQKAIKSIAEHENISLNSDLQQFPWRRYTNQSEEQLFTELCDGTEALLQYRRLGLNISSDYTLQLGSSGNGTLTVDVIKSDEMNTGRGYMKKLHKKFYNIVPLLLLPGLIMSAILPFVLPALKLMTVAVGMLNNMALSGAVFTLLRNNAFNEANRHKIVYANVGYHNEKQYAASSNLHHSRAKSHPLESNGEIIGDFSPDYQENIFINGNTEIKDIPLNADLPWVEIET</sequence>
<feature type="chain" id="PRO_5043393354" evidence="2">
    <location>
        <begin position="20"/>
        <end position="287"/>
    </location>
</feature>
<dbReference type="AlphaFoldDB" id="A0AAV1M217"/>
<comment type="caution">
    <text evidence="3">The sequence shown here is derived from an EMBL/GenBank/DDBJ whole genome shotgun (WGS) entry which is preliminary data.</text>
</comment>
<organism evidence="3 4">
    <name type="scientific">Parnassius mnemosyne</name>
    <name type="common">clouded apollo</name>
    <dbReference type="NCBI Taxonomy" id="213953"/>
    <lineage>
        <taxon>Eukaryota</taxon>
        <taxon>Metazoa</taxon>
        <taxon>Ecdysozoa</taxon>
        <taxon>Arthropoda</taxon>
        <taxon>Hexapoda</taxon>
        <taxon>Insecta</taxon>
        <taxon>Pterygota</taxon>
        <taxon>Neoptera</taxon>
        <taxon>Endopterygota</taxon>
        <taxon>Lepidoptera</taxon>
        <taxon>Glossata</taxon>
        <taxon>Ditrysia</taxon>
        <taxon>Papilionoidea</taxon>
        <taxon>Papilionidae</taxon>
        <taxon>Parnassiinae</taxon>
        <taxon>Parnassini</taxon>
        <taxon>Parnassius</taxon>
        <taxon>Driopa</taxon>
    </lineage>
</organism>
<proteinExistence type="predicted"/>
<evidence type="ECO:0000313" key="4">
    <source>
        <dbReference type="Proteomes" id="UP001314205"/>
    </source>
</evidence>
<feature type="transmembrane region" description="Helical" evidence="1">
    <location>
        <begin position="155"/>
        <end position="176"/>
    </location>
</feature>
<dbReference type="Proteomes" id="UP001314205">
    <property type="component" value="Unassembled WGS sequence"/>
</dbReference>
<feature type="signal peptide" evidence="2">
    <location>
        <begin position="1"/>
        <end position="19"/>
    </location>
</feature>
<keyword evidence="2" id="KW-0732">Signal</keyword>
<accession>A0AAV1M217</accession>